<name>A0ABQ2EC49_9ACTN</name>
<dbReference type="InterPro" id="IPR036390">
    <property type="entry name" value="WH_DNA-bd_sf"/>
</dbReference>
<proteinExistence type="predicted"/>
<keyword evidence="3" id="KW-0804">Transcription</keyword>
<accession>A0ABQ2EC49</accession>
<dbReference type="RefSeq" id="WP_189109087.1">
    <property type="nucleotide sequence ID" value="NZ_BMMV01000013.1"/>
</dbReference>
<gene>
    <name evidence="5" type="ORF">GCM10011583_42340</name>
</gene>
<protein>
    <submittedName>
        <fullName evidence="5">HxlR family transcriptional regulator</fullName>
    </submittedName>
</protein>
<evidence type="ECO:0000259" key="4">
    <source>
        <dbReference type="PROSITE" id="PS51118"/>
    </source>
</evidence>
<evidence type="ECO:0000256" key="3">
    <source>
        <dbReference type="ARBA" id="ARBA00023163"/>
    </source>
</evidence>
<dbReference type="Gene3D" id="1.10.10.10">
    <property type="entry name" value="Winged helix-like DNA-binding domain superfamily/Winged helix DNA-binding domain"/>
    <property type="match status" value="1"/>
</dbReference>
<comment type="caution">
    <text evidence="5">The sequence shown here is derived from an EMBL/GenBank/DDBJ whole genome shotgun (WGS) entry which is preliminary data.</text>
</comment>
<dbReference type="PANTHER" id="PTHR33204">
    <property type="entry name" value="TRANSCRIPTIONAL REGULATOR, MARR FAMILY"/>
    <property type="match status" value="1"/>
</dbReference>
<dbReference type="PROSITE" id="PS51118">
    <property type="entry name" value="HTH_HXLR"/>
    <property type="match status" value="1"/>
</dbReference>
<keyword evidence="1" id="KW-0805">Transcription regulation</keyword>
<dbReference type="InterPro" id="IPR002577">
    <property type="entry name" value="HTH_HxlR"/>
</dbReference>
<keyword evidence="2" id="KW-0238">DNA-binding</keyword>
<organism evidence="5 6">
    <name type="scientific">Streptomyces camponoticapitis</name>
    <dbReference type="NCBI Taxonomy" id="1616125"/>
    <lineage>
        <taxon>Bacteria</taxon>
        <taxon>Bacillati</taxon>
        <taxon>Actinomycetota</taxon>
        <taxon>Actinomycetes</taxon>
        <taxon>Kitasatosporales</taxon>
        <taxon>Streptomycetaceae</taxon>
        <taxon>Streptomyces</taxon>
    </lineage>
</organism>
<reference evidence="6" key="1">
    <citation type="journal article" date="2019" name="Int. J. Syst. Evol. Microbiol.">
        <title>The Global Catalogue of Microorganisms (GCM) 10K type strain sequencing project: providing services to taxonomists for standard genome sequencing and annotation.</title>
        <authorList>
            <consortium name="The Broad Institute Genomics Platform"/>
            <consortium name="The Broad Institute Genome Sequencing Center for Infectious Disease"/>
            <person name="Wu L."/>
            <person name="Ma J."/>
        </authorList>
    </citation>
    <scope>NUCLEOTIDE SEQUENCE [LARGE SCALE GENOMIC DNA]</scope>
    <source>
        <strain evidence="6">CGMCC 4.7275</strain>
    </source>
</reference>
<dbReference type="Pfam" id="PF01638">
    <property type="entry name" value="HxlR"/>
    <property type="match status" value="1"/>
</dbReference>
<evidence type="ECO:0000313" key="5">
    <source>
        <dbReference type="EMBL" id="GGK06189.1"/>
    </source>
</evidence>
<dbReference type="EMBL" id="BMMV01000013">
    <property type="protein sequence ID" value="GGK06189.1"/>
    <property type="molecule type" value="Genomic_DNA"/>
</dbReference>
<evidence type="ECO:0000256" key="2">
    <source>
        <dbReference type="ARBA" id="ARBA00023125"/>
    </source>
</evidence>
<sequence length="168" mass="18592">MALSGNEVNESRGEAPVAITNCTVARTLVALGEKWTFLILRDAFRGARRFEEFLSQTAIPRQVLSNRLAALTEQGILSKRMYREPGERARAEYVLTEKGLDTFPIIAAIRQWGDRYEADADGPPTEALHRDCAATVSVHLRCSEGHEVTSSKDIVHRLGPGARTRTEG</sequence>
<dbReference type="InterPro" id="IPR036388">
    <property type="entry name" value="WH-like_DNA-bd_sf"/>
</dbReference>
<dbReference type="SUPFAM" id="SSF46785">
    <property type="entry name" value="Winged helix' DNA-binding domain"/>
    <property type="match status" value="1"/>
</dbReference>
<dbReference type="PANTHER" id="PTHR33204:SF36">
    <property type="entry name" value="TRANSCRIPTIONAL REGULATORY PROTEIN"/>
    <property type="match status" value="1"/>
</dbReference>
<evidence type="ECO:0000313" key="6">
    <source>
        <dbReference type="Proteomes" id="UP000660265"/>
    </source>
</evidence>
<feature type="domain" description="HTH hxlR-type" evidence="4">
    <location>
        <begin position="22"/>
        <end position="121"/>
    </location>
</feature>
<keyword evidence="6" id="KW-1185">Reference proteome</keyword>
<evidence type="ECO:0000256" key="1">
    <source>
        <dbReference type="ARBA" id="ARBA00023015"/>
    </source>
</evidence>
<dbReference type="Proteomes" id="UP000660265">
    <property type="component" value="Unassembled WGS sequence"/>
</dbReference>